<evidence type="ECO:0000256" key="1">
    <source>
        <dbReference type="ARBA" id="ARBA00009009"/>
    </source>
</evidence>
<keyword evidence="5" id="KW-1185">Reference proteome</keyword>
<name>A0A067N3U0_BOTB1</name>
<accession>A0A067N3U0</accession>
<dbReference type="GO" id="GO:0016787">
    <property type="term" value="F:hydrolase activity"/>
    <property type="evidence" value="ECO:0007669"/>
    <property type="project" value="UniProtKB-KW"/>
</dbReference>
<keyword evidence="2" id="KW-0378">Hydrolase</keyword>
<proteinExistence type="inferred from homology"/>
<comment type="similarity">
    <text evidence="1">Belongs to the class-A beta-lactamase family.</text>
</comment>
<dbReference type="InterPro" id="IPR001466">
    <property type="entry name" value="Beta-lactam-related"/>
</dbReference>
<dbReference type="OrthoDB" id="428260at2759"/>
<dbReference type="Proteomes" id="UP000027195">
    <property type="component" value="Unassembled WGS sequence"/>
</dbReference>
<evidence type="ECO:0000259" key="3">
    <source>
        <dbReference type="Pfam" id="PF00144"/>
    </source>
</evidence>
<dbReference type="Pfam" id="PF00144">
    <property type="entry name" value="Beta-lactamase"/>
    <property type="match status" value="1"/>
</dbReference>
<evidence type="ECO:0000313" key="4">
    <source>
        <dbReference type="EMBL" id="KDQ21640.1"/>
    </source>
</evidence>
<evidence type="ECO:0000313" key="5">
    <source>
        <dbReference type="Proteomes" id="UP000027195"/>
    </source>
</evidence>
<reference evidence="5" key="1">
    <citation type="journal article" date="2014" name="Proc. Natl. Acad. Sci. U.S.A.">
        <title>Extensive sampling of basidiomycete genomes demonstrates inadequacy of the white-rot/brown-rot paradigm for wood decay fungi.</title>
        <authorList>
            <person name="Riley R."/>
            <person name="Salamov A.A."/>
            <person name="Brown D.W."/>
            <person name="Nagy L.G."/>
            <person name="Floudas D."/>
            <person name="Held B.W."/>
            <person name="Levasseur A."/>
            <person name="Lombard V."/>
            <person name="Morin E."/>
            <person name="Otillar R."/>
            <person name="Lindquist E.A."/>
            <person name="Sun H."/>
            <person name="LaButti K.M."/>
            <person name="Schmutz J."/>
            <person name="Jabbour D."/>
            <person name="Luo H."/>
            <person name="Baker S.E."/>
            <person name="Pisabarro A.G."/>
            <person name="Walton J.D."/>
            <person name="Blanchette R.A."/>
            <person name="Henrissat B."/>
            <person name="Martin F."/>
            <person name="Cullen D."/>
            <person name="Hibbett D.S."/>
            <person name="Grigoriev I.V."/>
        </authorList>
    </citation>
    <scope>NUCLEOTIDE SEQUENCE [LARGE SCALE GENOMIC DNA]</scope>
    <source>
        <strain evidence="5">FD-172 SS1</strain>
    </source>
</reference>
<organism evidence="4 5">
    <name type="scientific">Botryobasidium botryosum (strain FD-172 SS1)</name>
    <dbReference type="NCBI Taxonomy" id="930990"/>
    <lineage>
        <taxon>Eukaryota</taxon>
        <taxon>Fungi</taxon>
        <taxon>Dikarya</taxon>
        <taxon>Basidiomycota</taxon>
        <taxon>Agaricomycotina</taxon>
        <taxon>Agaricomycetes</taxon>
        <taxon>Cantharellales</taxon>
        <taxon>Botryobasidiaceae</taxon>
        <taxon>Botryobasidium</taxon>
    </lineage>
</organism>
<sequence>MSKLDALLRTYTERPRGITGIGVTVVTKDGPIYTGVSGVTSLDPEKARPIAPDTVYWLASQTKLMTAIAAMQCVERGQISLDDPIGSVLPELADPDILEGFDDNGLPKLRKAKNKITLRTLMAHTSGLTYGFGHPDLIKWNAHIGQKRDISTGHISNYIEPLVFEPGSGWAYGSGLDWVGQAIERLNACSLEEYMQKNIWAPLGMTSTTFRLESRPDLMSRKIEITNRNPEGDLVSIPQPFDSPAAHDLGGIGAYSTLEDYGKLLQALLNDGAGILKPESVDEMFKPQLDETLGDMHHLLYPEIPADIKLNFGLSVSIRMAPMEGKRDLGCVSWGGYPHLVWWIDRKRGLASTIFRQTLPREDPIITEMDDKIETAVYELAEE</sequence>
<protein>
    <recommendedName>
        <fullName evidence="3">Beta-lactamase-related domain-containing protein</fullName>
    </recommendedName>
</protein>
<dbReference type="HOGENOM" id="CLU_020027_11_1_1"/>
<gene>
    <name evidence="4" type="ORF">BOTBODRAFT_150543</name>
</gene>
<dbReference type="PANTHER" id="PTHR43283:SF17">
    <property type="entry name" value="(LOVD), PUTATIVE (AFU_ORTHOLOGUE AFUA_5G00920)-RELATED"/>
    <property type="match status" value="1"/>
</dbReference>
<dbReference type="Gene3D" id="3.40.710.10">
    <property type="entry name" value="DD-peptidase/beta-lactamase superfamily"/>
    <property type="match status" value="1"/>
</dbReference>
<dbReference type="InterPro" id="IPR050789">
    <property type="entry name" value="Diverse_Enzym_Activities"/>
</dbReference>
<feature type="domain" description="Beta-lactamase-related" evidence="3">
    <location>
        <begin position="15"/>
        <end position="361"/>
    </location>
</feature>
<dbReference type="STRING" id="930990.A0A067N3U0"/>
<dbReference type="EMBL" id="KL198016">
    <property type="protein sequence ID" value="KDQ21640.1"/>
    <property type="molecule type" value="Genomic_DNA"/>
</dbReference>
<evidence type="ECO:0000256" key="2">
    <source>
        <dbReference type="ARBA" id="ARBA00022801"/>
    </source>
</evidence>
<dbReference type="InParanoid" id="A0A067N3U0"/>
<dbReference type="InterPro" id="IPR012338">
    <property type="entry name" value="Beta-lactam/transpept-like"/>
</dbReference>
<dbReference type="AlphaFoldDB" id="A0A067N3U0"/>
<dbReference type="PANTHER" id="PTHR43283">
    <property type="entry name" value="BETA-LACTAMASE-RELATED"/>
    <property type="match status" value="1"/>
</dbReference>
<dbReference type="SUPFAM" id="SSF56601">
    <property type="entry name" value="beta-lactamase/transpeptidase-like"/>
    <property type="match status" value="1"/>
</dbReference>